<sequence>MNIDINEYDEYDDLYARKPRDLKDINQKFPSEEYAEFMHIYSNRDDHPLPSTSQGGQAFIEDLNLPYFG</sequence>
<accession>A0A8H3X585</accession>
<dbReference type="Proteomes" id="UP000439903">
    <property type="component" value="Unassembled WGS sequence"/>
</dbReference>
<reference evidence="1 2" key="1">
    <citation type="journal article" date="2019" name="Environ. Microbiol.">
        <title>At the nexus of three kingdoms: the genome of the mycorrhizal fungus Gigaspora margarita provides insights into plant, endobacterial and fungal interactions.</title>
        <authorList>
            <person name="Venice F."/>
            <person name="Ghignone S."/>
            <person name="Salvioli di Fossalunga A."/>
            <person name="Amselem J."/>
            <person name="Novero M."/>
            <person name="Xianan X."/>
            <person name="Sedzielewska Toro K."/>
            <person name="Morin E."/>
            <person name="Lipzen A."/>
            <person name="Grigoriev I.V."/>
            <person name="Henrissat B."/>
            <person name="Martin F.M."/>
            <person name="Bonfante P."/>
        </authorList>
    </citation>
    <scope>NUCLEOTIDE SEQUENCE [LARGE SCALE GENOMIC DNA]</scope>
    <source>
        <strain evidence="1 2">BEG34</strain>
    </source>
</reference>
<evidence type="ECO:0000313" key="1">
    <source>
        <dbReference type="EMBL" id="KAF0413269.1"/>
    </source>
</evidence>
<evidence type="ECO:0000313" key="2">
    <source>
        <dbReference type="Proteomes" id="UP000439903"/>
    </source>
</evidence>
<gene>
    <name evidence="1" type="ORF">F8M41_007766</name>
</gene>
<comment type="caution">
    <text evidence="1">The sequence shown here is derived from an EMBL/GenBank/DDBJ whole genome shotgun (WGS) entry which is preliminary data.</text>
</comment>
<dbReference type="AlphaFoldDB" id="A0A8H3X585"/>
<keyword evidence="2" id="KW-1185">Reference proteome</keyword>
<dbReference type="EMBL" id="WTPW01001798">
    <property type="protein sequence ID" value="KAF0413269.1"/>
    <property type="molecule type" value="Genomic_DNA"/>
</dbReference>
<protein>
    <submittedName>
        <fullName evidence="1">Uncharacterized protein</fullName>
    </submittedName>
</protein>
<organism evidence="1 2">
    <name type="scientific">Gigaspora margarita</name>
    <dbReference type="NCBI Taxonomy" id="4874"/>
    <lineage>
        <taxon>Eukaryota</taxon>
        <taxon>Fungi</taxon>
        <taxon>Fungi incertae sedis</taxon>
        <taxon>Mucoromycota</taxon>
        <taxon>Glomeromycotina</taxon>
        <taxon>Glomeromycetes</taxon>
        <taxon>Diversisporales</taxon>
        <taxon>Gigasporaceae</taxon>
        <taxon>Gigaspora</taxon>
    </lineage>
</organism>
<dbReference type="OrthoDB" id="2362063at2759"/>
<proteinExistence type="predicted"/>
<name>A0A8H3X585_GIGMA</name>